<dbReference type="KEGG" id="oca:OCAR_7333"/>
<accession>B6JJ43</accession>
<dbReference type="AlphaFoldDB" id="B6JJ43"/>
<feature type="region of interest" description="Disordered" evidence="8">
    <location>
        <begin position="209"/>
        <end position="241"/>
    </location>
</feature>
<dbReference type="EMBL" id="CP002826">
    <property type="protein sequence ID" value="AEI05507.1"/>
    <property type="molecule type" value="Genomic_DNA"/>
</dbReference>
<dbReference type="eggNOG" id="COG1651">
    <property type="taxonomic scope" value="Bacteria"/>
</dbReference>
<evidence type="ECO:0000256" key="6">
    <source>
        <dbReference type="ARBA" id="ARBA00023284"/>
    </source>
</evidence>
<evidence type="ECO:0000256" key="5">
    <source>
        <dbReference type="ARBA" id="ARBA00023157"/>
    </source>
</evidence>
<evidence type="ECO:0000256" key="4">
    <source>
        <dbReference type="ARBA" id="ARBA00023002"/>
    </source>
</evidence>
<name>B6JJ43_AFIC5</name>
<feature type="signal peptide" evidence="9">
    <location>
        <begin position="1"/>
        <end position="29"/>
    </location>
</feature>
<dbReference type="STRING" id="504832.OCA5_c07850"/>
<evidence type="ECO:0000313" key="12">
    <source>
        <dbReference type="Proteomes" id="UP000007730"/>
    </source>
</evidence>
<feature type="compositionally biased region" description="Low complexity" evidence="8">
    <location>
        <begin position="220"/>
        <end position="232"/>
    </location>
</feature>
<dbReference type="PATRIC" id="fig|504832.7.peg.830"/>
<keyword evidence="5" id="KW-1015">Disulfide bond</keyword>
<feature type="domain" description="Thioredoxin" evidence="10">
    <location>
        <begin position="18"/>
        <end position="208"/>
    </location>
</feature>
<evidence type="ECO:0000256" key="2">
    <source>
        <dbReference type="ARBA" id="ARBA00005791"/>
    </source>
</evidence>
<evidence type="ECO:0000256" key="9">
    <source>
        <dbReference type="SAM" id="SignalP"/>
    </source>
</evidence>
<reference evidence="11 12" key="1">
    <citation type="journal article" date="2011" name="J. Bacteriol.">
        <title>Complete genome sequences of the chemolithoautotrophic Oligotropha carboxidovorans strains OM4 and OM5.</title>
        <authorList>
            <person name="Volland S."/>
            <person name="Rachinger M."/>
            <person name="Strittmatter A."/>
            <person name="Daniel R."/>
            <person name="Gottschalk G."/>
            <person name="Meyer O."/>
        </authorList>
    </citation>
    <scope>NUCLEOTIDE SEQUENCE [LARGE SCALE GENOMIC DNA]</scope>
    <source>
        <strain evidence="12">ATCC 49405 / DSM 1227 / KCTC 32145 / OM5</strain>
    </source>
</reference>
<dbReference type="InterPro" id="IPR036249">
    <property type="entry name" value="Thioredoxin-like_sf"/>
</dbReference>
<dbReference type="PANTHER" id="PTHR13887:SF14">
    <property type="entry name" value="DISULFIDE BOND FORMATION PROTEIN D"/>
    <property type="match status" value="1"/>
</dbReference>
<evidence type="ECO:0000313" key="11">
    <source>
        <dbReference type="EMBL" id="AEI05507.1"/>
    </source>
</evidence>
<keyword evidence="3 9" id="KW-0732">Signal</keyword>
<evidence type="ECO:0000256" key="7">
    <source>
        <dbReference type="SAM" id="Coils"/>
    </source>
</evidence>
<feature type="region of interest" description="Disordered" evidence="8">
    <location>
        <begin position="26"/>
        <end position="52"/>
    </location>
</feature>
<dbReference type="KEGG" id="ocg:OCA5_c07850"/>
<dbReference type="PROSITE" id="PS51352">
    <property type="entry name" value="THIOREDOXIN_2"/>
    <property type="match status" value="1"/>
</dbReference>
<gene>
    <name evidence="11" type="ordered locus">OCA5_c07850</name>
</gene>
<dbReference type="InterPro" id="IPR012336">
    <property type="entry name" value="Thioredoxin-like_fold"/>
</dbReference>
<protein>
    <submittedName>
        <fullName evidence="11">DsbA family protein</fullName>
    </submittedName>
</protein>
<dbReference type="InterPro" id="IPR013766">
    <property type="entry name" value="Thioredoxin_domain"/>
</dbReference>
<keyword evidence="7" id="KW-0175">Coiled coil</keyword>
<evidence type="ECO:0000256" key="8">
    <source>
        <dbReference type="SAM" id="MobiDB-lite"/>
    </source>
</evidence>
<dbReference type="SUPFAM" id="SSF52833">
    <property type="entry name" value="Thioredoxin-like"/>
    <property type="match status" value="1"/>
</dbReference>
<evidence type="ECO:0000256" key="3">
    <source>
        <dbReference type="ARBA" id="ARBA00022729"/>
    </source>
</evidence>
<dbReference type="OrthoDB" id="9780147at2"/>
<dbReference type="RefSeq" id="WP_012564463.1">
    <property type="nucleotide sequence ID" value="NC_011386.1"/>
</dbReference>
<feature type="compositionally biased region" description="Basic and acidic residues" evidence="8">
    <location>
        <begin position="34"/>
        <end position="45"/>
    </location>
</feature>
<proteinExistence type="inferred from homology"/>
<comment type="similarity">
    <text evidence="2">Belongs to the thioredoxin family. DsbA subfamily.</text>
</comment>
<dbReference type="HOGENOM" id="CLU_000288_47_4_5"/>
<comment type="function">
    <text evidence="1">May be required for disulfide bond formation in some proteins.</text>
</comment>
<sequence>MMTRLLGLCAATLSLMLAVVAMAPPPASAQDDNVTSRERILRDPEIPPLGNPDGDVTIVEWFDYQCPYCKTLSPELEKIIKEDGKVRLVLKDWPILGPPSPEASRLVIAAKYQGKFEAAHKALMTRVGRLTSGTLEEALTKAGVDVARAKSDLEAHKADIDALLARNNEQAEALGFNSTPSFIVGTFRIPGVMKPELFKLAIADARAKAKEDDKAGKGGAKPSGKAKPAKSPSKTKEAPAK</sequence>
<dbReference type="GO" id="GO:0016491">
    <property type="term" value="F:oxidoreductase activity"/>
    <property type="evidence" value="ECO:0007669"/>
    <property type="project" value="UniProtKB-KW"/>
</dbReference>
<keyword evidence="4" id="KW-0560">Oxidoreductase</keyword>
<keyword evidence="12" id="KW-1185">Reference proteome</keyword>
<evidence type="ECO:0000259" key="10">
    <source>
        <dbReference type="PROSITE" id="PS51352"/>
    </source>
</evidence>
<feature type="coiled-coil region" evidence="7">
    <location>
        <begin position="146"/>
        <end position="173"/>
    </location>
</feature>
<dbReference type="Gene3D" id="3.40.30.10">
    <property type="entry name" value="Glutaredoxin"/>
    <property type="match status" value="1"/>
</dbReference>
<dbReference type="CDD" id="cd03023">
    <property type="entry name" value="DsbA_Com1_like"/>
    <property type="match status" value="1"/>
</dbReference>
<dbReference type="Pfam" id="PF13462">
    <property type="entry name" value="Thioredoxin_4"/>
    <property type="match status" value="1"/>
</dbReference>
<dbReference type="Proteomes" id="UP000007730">
    <property type="component" value="Chromosome"/>
</dbReference>
<organism evidence="11 12">
    <name type="scientific">Afipia carboxidovorans (strain ATCC 49405 / DSM 1227 / KCTC 32145 / OM5)</name>
    <name type="common">Oligotropha carboxidovorans</name>
    <dbReference type="NCBI Taxonomy" id="504832"/>
    <lineage>
        <taxon>Bacteria</taxon>
        <taxon>Pseudomonadati</taxon>
        <taxon>Pseudomonadota</taxon>
        <taxon>Alphaproteobacteria</taxon>
        <taxon>Hyphomicrobiales</taxon>
        <taxon>Nitrobacteraceae</taxon>
        <taxon>Afipia</taxon>
    </lineage>
</organism>
<dbReference type="PANTHER" id="PTHR13887">
    <property type="entry name" value="GLUTATHIONE S-TRANSFERASE KAPPA"/>
    <property type="match status" value="1"/>
</dbReference>
<evidence type="ECO:0000256" key="1">
    <source>
        <dbReference type="ARBA" id="ARBA00003565"/>
    </source>
</evidence>
<keyword evidence="6" id="KW-0676">Redox-active center</keyword>
<feature type="chain" id="PRO_5002844671" evidence="9">
    <location>
        <begin position="30"/>
        <end position="241"/>
    </location>
</feature>